<dbReference type="SUPFAM" id="SSF46689">
    <property type="entry name" value="Homeodomain-like"/>
    <property type="match status" value="1"/>
</dbReference>
<dbReference type="InterPro" id="IPR036388">
    <property type="entry name" value="WH-like_DNA-bd_sf"/>
</dbReference>
<name>A0A9W9WTZ4_9EURO</name>
<dbReference type="GO" id="GO:0015074">
    <property type="term" value="P:DNA integration"/>
    <property type="evidence" value="ECO:0007669"/>
    <property type="project" value="InterPro"/>
</dbReference>
<organism evidence="2 3">
    <name type="scientific">Penicillium diatomitis</name>
    <dbReference type="NCBI Taxonomy" id="2819901"/>
    <lineage>
        <taxon>Eukaryota</taxon>
        <taxon>Fungi</taxon>
        <taxon>Dikarya</taxon>
        <taxon>Ascomycota</taxon>
        <taxon>Pezizomycotina</taxon>
        <taxon>Eurotiomycetes</taxon>
        <taxon>Eurotiomycetidae</taxon>
        <taxon>Eurotiales</taxon>
        <taxon>Aspergillaceae</taxon>
        <taxon>Penicillium</taxon>
    </lineage>
</organism>
<evidence type="ECO:0000259" key="1">
    <source>
        <dbReference type="Pfam" id="PF01498"/>
    </source>
</evidence>
<dbReference type="InterPro" id="IPR009057">
    <property type="entry name" value="Homeodomain-like_sf"/>
</dbReference>
<dbReference type="GO" id="GO:0006313">
    <property type="term" value="P:DNA transposition"/>
    <property type="evidence" value="ECO:0007669"/>
    <property type="project" value="InterPro"/>
</dbReference>
<gene>
    <name evidence="2" type="ORF">N7539_008123</name>
</gene>
<sequence>MARSKELTPTLRARICELYAINWGYKRIHKRYPWIPLSTIRYTIIKERERQDSISKPRKGRPKKLTKADKDRIIQVIHENPRVTQEDLLTEVDHKVKYASIRRLLNAENIRKWRCSWRPYLEEIYAVKRL</sequence>
<evidence type="ECO:0000313" key="2">
    <source>
        <dbReference type="EMBL" id="KAJ5475057.1"/>
    </source>
</evidence>
<dbReference type="GO" id="GO:0003677">
    <property type="term" value="F:DNA binding"/>
    <property type="evidence" value="ECO:0007669"/>
    <property type="project" value="InterPro"/>
</dbReference>
<dbReference type="EMBL" id="JAPWDQ010000012">
    <property type="protein sequence ID" value="KAJ5475057.1"/>
    <property type="molecule type" value="Genomic_DNA"/>
</dbReference>
<keyword evidence="3" id="KW-1185">Reference proteome</keyword>
<dbReference type="Gene3D" id="1.10.10.10">
    <property type="entry name" value="Winged helix-like DNA-binding domain superfamily/Winged helix DNA-binding domain"/>
    <property type="match status" value="1"/>
</dbReference>
<evidence type="ECO:0000313" key="3">
    <source>
        <dbReference type="Proteomes" id="UP001148312"/>
    </source>
</evidence>
<dbReference type="InterPro" id="IPR002492">
    <property type="entry name" value="Transposase_Tc1-like"/>
</dbReference>
<feature type="domain" description="Transposase Tc1-like" evidence="1">
    <location>
        <begin position="70"/>
        <end position="130"/>
    </location>
</feature>
<dbReference type="Pfam" id="PF01498">
    <property type="entry name" value="HTH_Tnp_Tc3_2"/>
    <property type="match status" value="1"/>
</dbReference>
<dbReference type="Proteomes" id="UP001148312">
    <property type="component" value="Unassembled WGS sequence"/>
</dbReference>
<reference evidence="2" key="2">
    <citation type="journal article" date="2023" name="IMA Fungus">
        <title>Comparative genomic study of the Penicillium genus elucidates a diverse pangenome and 15 lateral gene transfer events.</title>
        <authorList>
            <person name="Petersen C."/>
            <person name="Sorensen T."/>
            <person name="Nielsen M.R."/>
            <person name="Sondergaard T.E."/>
            <person name="Sorensen J.L."/>
            <person name="Fitzpatrick D.A."/>
            <person name="Frisvad J.C."/>
            <person name="Nielsen K.L."/>
        </authorList>
    </citation>
    <scope>NUCLEOTIDE SEQUENCE</scope>
    <source>
        <strain evidence="2">IBT 30728</strain>
    </source>
</reference>
<protein>
    <recommendedName>
        <fullName evidence="1">Transposase Tc1-like domain-containing protein</fullName>
    </recommendedName>
</protein>
<proteinExistence type="predicted"/>
<dbReference type="RefSeq" id="XP_056786815.1">
    <property type="nucleotide sequence ID" value="XM_056937723.1"/>
</dbReference>
<dbReference type="AlphaFoldDB" id="A0A9W9WTZ4"/>
<reference evidence="2" key="1">
    <citation type="submission" date="2022-12" db="EMBL/GenBank/DDBJ databases">
        <authorList>
            <person name="Petersen C."/>
        </authorList>
    </citation>
    <scope>NUCLEOTIDE SEQUENCE</scope>
    <source>
        <strain evidence="2">IBT 30728</strain>
    </source>
</reference>
<comment type="caution">
    <text evidence="2">The sequence shown here is derived from an EMBL/GenBank/DDBJ whole genome shotgun (WGS) entry which is preliminary data.</text>
</comment>
<dbReference type="GeneID" id="81627973"/>
<accession>A0A9W9WTZ4</accession>